<comment type="caution">
    <text evidence="1">The sequence shown here is derived from an EMBL/GenBank/DDBJ whole genome shotgun (WGS) entry which is preliminary data.</text>
</comment>
<sequence length="140" mass="16673">MLQSRPTKYGRSSLFSFSFCCGRDLPSTELPLTIGWPTSCVRTPLLSYQSYLIKLFSKEDGRKTWKFGTFVYVDWEVEEFVELKEISCKAKLIFIGKRFEDESFPERGYDMNQQRIIQQIPEEQLEKAWMRLQWRNYGVN</sequence>
<proteinExistence type="predicted"/>
<name>A0ACC0AC70_CATRO</name>
<dbReference type="Proteomes" id="UP001060085">
    <property type="component" value="Linkage Group LG06"/>
</dbReference>
<evidence type="ECO:0000313" key="1">
    <source>
        <dbReference type="EMBL" id="KAI5658027.1"/>
    </source>
</evidence>
<evidence type="ECO:0000313" key="2">
    <source>
        <dbReference type="Proteomes" id="UP001060085"/>
    </source>
</evidence>
<accession>A0ACC0AC70</accession>
<dbReference type="EMBL" id="CM044706">
    <property type="protein sequence ID" value="KAI5658027.1"/>
    <property type="molecule type" value="Genomic_DNA"/>
</dbReference>
<protein>
    <submittedName>
        <fullName evidence="1">Uncharacterized protein</fullName>
    </submittedName>
</protein>
<gene>
    <name evidence="1" type="ORF">M9H77_26820</name>
</gene>
<reference evidence="2" key="1">
    <citation type="journal article" date="2023" name="Nat. Plants">
        <title>Single-cell RNA sequencing provides a high-resolution roadmap for understanding the multicellular compartmentation of specialized metabolism.</title>
        <authorList>
            <person name="Sun S."/>
            <person name="Shen X."/>
            <person name="Li Y."/>
            <person name="Li Y."/>
            <person name="Wang S."/>
            <person name="Li R."/>
            <person name="Zhang H."/>
            <person name="Shen G."/>
            <person name="Guo B."/>
            <person name="Wei J."/>
            <person name="Xu J."/>
            <person name="St-Pierre B."/>
            <person name="Chen S."/>
            <person name="Sun C."/>
        </authorList>
    </citation>
    <scope>NUCLEOTIDE SEQUENCE [LARGE SCALE GENOMIC DNA]</scope>
</reference>
<keyword evidence="2" id="KW-1185">Reference proteome</keyword>
<organism evidence="1 2">
    <name type="scientific">Catharanthus roseus</name>
    <name type="common">Madagascar periwinkle</name>
    <name type="synonym">Vinca rosea</name>
    <dbReference type="NCBI Taxonomy" id="4058"/>
    <lineage>
        <taxon>Eukaryota</taxon>
        <taxon>Viridiplantae</taxon>
        <taxon>Streptophyta</taxon>
        <taxon>Embryophyta</taxon>
        <taxon>Tracheophyta</taxon>
        <taxon>Spermatophyta</taxon>
        <taxon>Magnoliopsida</taxon>
        <taxon>eudicotyledons</taxon>
        <taxon>Gunneridae</taxon>
        <taxon>Pentapetalae</taxon>
        <taxon>asterids</taxon>
        <taxon>lamiids</taxon>
        <taxon>Gentianales</taxon>
        <taxon>Apocynaceae</taxon>
        <taxon>Rauvolfioideae</taxon>
        <taxon>Vinceae</taxon>
        <taxon>Catharanthinae</taxon>
        <taxon>Catharanthus</taxon>
    </lineage>
</organism>